<organism evidence="4 5">
    <name type="scientific">Rhizosaccharibacter radicis</name>
    <dbReference type="NCBI Taxonomy" id="2782605"/>
    <lineage>
        <taxon>Bacteria</taxon>
        <taxon>Pseudomonadati</taxon>
        <taxon>Pseudomonadota</taxon>
        <taxon>Alphaproteobacteria</taxon>
        <taxon>Acetobacterales</taxon>
        <taxon>Acetobacteraceae</taxon>
        <taxon>Rhizosaccharibacter</taxon>
    </lineage>
</organism>
<gene>
    <name evidence="4" type="ORF">NFI88_01510</name>
</gene>
<keyword evidence="5" id="KW-1185">Reference proteome</keyword>
<dbReference type="EMBL" id="JAMZEJ010000001">
    <property type="protein sequence ID" value="MCQ8239518.1"/>
    <property type="molecule type" value="Genomic_DNA"/>
</dbReference>
<evidence type="ECO:0000256" key="2">
    <source>
        <dbReference type="ARBA" id="ARBA00007637"/>
    </source>
</evidence>
<evidence type="ECO:0000313" key="4">
    <source>
        <dbReference type="EMBL" id="MCQ8239518.1"/>
    </source>
</evidence>
<comment type="similarity">
    <text evidence="2">Belongs to the NAD(P)-dependent epimerase/dehydratase family.</text>
</comment>
<comment type="caution">
    <text evidence="4">The sequence shown here is derived from an EMBL/GenBank/DDBJ whole genome shotgun (WGS) entry which is preliminary data.</text>
</comment>
<dbReference type="GO" id="GO:0008446">
    <property type="term" value="F:GDP-mannose 4,6-dehydratase activity"/>
    <property type="evidence" value="ECO:0007669"/>
    <property type="project" value="UniProtKB-EC"/>
</dbReference>
<dbReference type="Gene3D" id="3.90.25.10">
    <property type="entry name" value="UDP-galactose 4-epimerase, domain 1"/>
    <property type="match status" value="1"/>
</dbReference>
<dbReference type="InterPro" id="IPR001509">
    <property type="entry name" value="Epimerase_deHydtase"/>
</dbReference>
<dbReference type="RefSeq" id="WP_422918254.1">
    <property type="nucleotide sequence ID" value="NZ_JAMZEJ010000001.1"/>
</dbReference>
<dbReference type="InterPro" id="IPR036291">
    <property type="entry name" value="NAD(P)-bd_dom_sf"/>
</dbReference>
<evidence type="ECO:0000313" key="5">
    <source>
        <dbReference type="Proteomes" id="UP001524547"/>
    </source>
</evidence>
<reference evidence="4 5" key="1">
    <citation type="submission" date="2022-06" db="EMBL/GenBank/DDBJ databases">
        <title>Rhizosaccharibacter gen. nov. sp. nov. KSS12, endophytic bacteria isolated from sugarcane.</title>
        <authorList>
            <person name="Pitiwittayakul N."/>
        </authorList>
    </citation>
    <scope>NUCLEOTIDE SEQUENCE [LARGE SCALE GENOMIC DNA]</scope>
    <source>
        <strain evidence="4 5">KSS12</strain>
    </source>
</reference>
<protein>
    <submittedName>
        <fullName evidence="4">GDP-mannose 4,6-dehydratase</fullName>
        <ecNumber evidence="4">4.2.1.47</ecNumber>
    </submittedName>
</protein>
<evidence type="ECO:0000256" key="1">
    <source>
        <dbReference type="ARBA" id="ARBA00005125"/>
    </source>
</evidence>
<name>A0ABT1VV23_9PROT</name>
<dbReference type="Proteomes" id="UP001524547">
    <property type="component" value="Unassembled WGS sequence"/>
</dbReference>
<keyword evidence="4" id="KW-0456">Lyase</keyword>
<sequence>MTAPRRVLVTGLSGFVGRHVAAIFRELLPDTGLLPLGCDVADGQAVRRAVRDARPDGVLHLAAVSAIPLAQKEPDRAWAVNLHGTLNLARAVLEEAPGAPFLFASSADAYGASFRSGVALGEDAPLAPLNIYGATKAAADLALGAMAASDGLRAIRLRPFNHTGAGQSDGFAVPAFAAQLAAIGAGNREPVLRIGNLDASRDFLDVRDVARAYALCFRHADRLAPGTMINLCSGSPRRIGDVLDALIRLSGLRPRIETDPARLRPSDIPMARGDASRAQALLGWTPEIGWDDTLRAVLADWRDRTATGG</sequence>
<accession>A0ABT1VV23</accession>
<proteinExistence type="inferred from homology"/>
<dbReference type="PANTHER" id="PTHR43000">
    <property type="entry name" value="DTDP-D-GLUCOSE 4,6-DEHYDRATASE-RELATED"/>
    <property type="match status" value="1"/>
</dbReference>
<evidence type="ECO:0000259" key="3">
    <source>
        <dbReference type="Pfam" id="PF01370"/>
    </source>
</evidence>
<dbReference type="Pfam" id="PF01370">
    <property type="entry name" value="Epimerase"/>
    <property type="match status" value="1"/>
</dbReference>
<dbReference type="SUPFAM" id="SSF51735">
    <property type="entry name" value="NAD(P)-binding Rossmann-fold domains"/>
    <property type="match status" value="1"/>
</dbReference>
<dbReference type="EC" id="4.2.1.47" evidence="4"/>
<feature type="domain" description="NAD-dependent epimerase/dehydratase" evidence="3">
    <location>
        <begin position="7"/>
        <end position="232"/>
    </location>
</feature>
<dbReference type="Gene3D" id="3.40.50.720">
    <property type="entry name" value="NAD(P)-binding Rossmann-like Domain"/>
    <property type="match status" value="1"/>
</dbReference>
<comment type="pathway">
    <text evidence="1">Bacterial outer membrane biogenesis; LPS O-antigen biosynthesis.</text>
</comment>